<dbReference type="InterPro" id="IPR013766">
    <property type="entry name" value="Thioredoxin_domain"/>
</dbReference>
<proteinExistence type="predicted"/>
<evidence type="ECO:0000313" key="3">
    <source>
        <dbReference type="EMBL" id="GAG61310.1"/>
    </source>
</evidence>
<reference evidence="3" key="1">
    <citation type="journal article" date="2014" name="Front. Microbiol.">
        <title>High frequency of phylogenetically diverse reductive dehalogenase-homologous genes in deep subseafloor sedimentary metagenomes.</title>
        <authorList>
            <person name="Kawai M."/>
            <person name="Futagami T."/>
            <person name="Toyoda A."/>
            <person name="Takaki Y."/>
            <person name="Nishi S."/>
            <person name="Hori S."/>
            <person name="Arai W."/>
            <person name="Tsubouchi T."/>
            <person name="Morono Y."/>
            <person name="Uchiyama I."/>
            <person name="Ito T."/>
            <person name="Fujiyama A."/>
            <person name="Inagaki F."/>
            <person name="Takami H."/>
        </authorList>
    </citation>
    <scope>NUCLEOTIDE SEQUENCE</scope>
    <source>
        <strain evidence="3">Expedition CK06-06</strain>
    </source>
</reference>
<dbReference type="PANTHER" id="PTHR42852:SF13">
    <property type="entry name" value="PROTEIN DIPZ"/>
    <property type="match status" value="1"/>
</dbReference>
<gene>
    <name evidence="3" type="ORF">S01H4_07391</name>
</gene>
<accession>X0YY32</accession>
<dbReference type="SUPFAM" id="SSF52833">
    <property type="entry name" value="Thioredoxin-like"/>
    <property type="match status" value="1"/>
</dbReference>
<dbReference type="InterPro" id="IPR036249">
    <property type="entry name" value="Thioredoxin-like_sf"/>
</dbReference>
<dbReference type="Gene3D" id="3.40.30.10">
    <property type="entry name" value="Glutaredoxin"/>
    <property type="match status" value="1"/>
</dbReference>
<keyword evidence="1" id="KW-0812">Transmembrane</keyword>
<dbReference type="PROSITE" id="PS51352">
    <property type="entry name" value="THIOREDOXIN_2"/>
    <property type="match status" value="1"/>
</dbReference>
<sequence length="219" mass="26129">MIIMTCFENRKRYYFITILTIIFLISFYSIGFSSTLKQGFPAPTFSLKTIEEDYFNLEDQRGKQKLLILYFYSQDNHDSLTGIKKLEEYFEDHIIQEKYEVFLINTQEKLQEKDIELMKVYFSDNKIHFPIILDNQKKVSELYNIETLPTAIFLDNNLVVKRIYPGIVSNQQTLMFQYVSYFLASEKKKIPKKEKEEKEEVIEEPDVCTCIKKSSFLQY</sequence>
<feature type="domain" description="Thioredoxin" evidence="2">
    <location>
        <begin position="36"/>
        <end position="184"/>
    </location>
</feature>
<dbReference type="Pfam" id="PF00578">
    <property type="entry name" value="AhpC-TSA"/>
    <property type="match status" value="1"/>
</dbReference>
<keyword evidence="1" id="KW-0472">Membrane</keyword>
<dbReference type="AlphaFoldDB" id="X0YY32"/>
<keyword evidence="1" id="KW-1133">Transmembrane helix</keyword>
<dbReference type="PANTHER" id="PTHR42852">
    <property type="entry name" value="THIOL:DISULFIDE INTERCHANGE PROTEIN DSBE"/>
    <property type="match status" value="1"/>
</dbReference>
<dbReference type="GO" id="GO:0016491">
    <property type="term" value="F:oxidoreductase activity"/>
    <property type="evidence" value="ECO:0007669"/>
    <property type="project" value="InterPro"/>
</dbReference>
<organism evidence="3">
    <name type="scientific">marine sediment metagenome</name>
    <dbReference type="NCBI Taxonomy" id="412755"/>
    <lineage>
        <taxon>unclassified sequences</taxon>
        <taxon>metagenomes</taxon>
        <taxon>ecological metagenomes</taxon>
    </lineage>
</organism>
<dbReference type="GO" id="GO:0016209">
    <property type="term" value="F:antioxidant activity"/>
    <property type="evidence" value="ECO:0007669"/>
    <property type="project" value="InterPro"/>
</dbReference>
<dbReference type="InterPro" id="IPR050553">
    <property type="entry name" value="Thioredoxin_ResA/DsbE_sf"/>
</dbReference>
<name>X0YY32_9ZZZZ</name>
<protein>
    <recommendedName>
        <fullName evidence="2">Thioredoxin domain-containing protein</fullName>
    </recommendedName>
</protein>
<dbReference type="EMBL" id="BART01002412">
    <property type="protein sequence ID" value="GAG61310.1"/>
    <property type="molecule type" value="Genomic_DNA"/>
</dbReference>
<feature type="transmembrane region" description="Helical" evidence="1">
    <location>
        <begin position="12"/>
        <end position="31"/>
    </location>
</feature>
<comment type="caution">
    <text evidence="3">The sequence shown here is derived from an EMBL/GenBank/DDBJ whole genome shotgun (WGS) entry which is preliminary data.</text>
</comment>
<evidence type="ECO:0000259" key="2">
    <source>
        <dbReference type="PROSITE" id="PS51352"/>
    </source>
</evidence>
<evidence type="ECO:0000256" key="1">
    <source>
        <dbReference type="SAM" id="Phobius"/>
    </source>
</evidence>
<dbReference type="InterPro" id="IPR000866">
    <property type="entry name" value="AhpC/TSA"/>
</dbReference>